<dbReference type="CDD" id="cd00367">
    <property type="entry name" value="PTS-HPr_like"/>
    <property type="match status" value="1"/>
</dbReference>
<dbReference type="PROSITE" id="PS51350">
    <property type="entry name" value="PTS_HPR_DOM"/>
    <property type="match status" value="1"/>
</dbReference>
<dbReference type="PANTHER" id="PTHR33705:SF2">
    <property type="entry name" value="PHOSPHOCARRIER PROTEIN NPR"/>
    <property type="match status" value="1"/>
</dbReference>
<dbReference type="EMBL" id="SLUN01000017">
    <property type="protein sequence ID" value="TCL65343.1"/>
    <property type="molecule type" value="Genomic_DNA"/>
</dbReference>
<evidence type="ECO:0000256" key="5">
    <source>
        <dbReference type="ARBA" id="ARBA00022683"/>
    </source>
</evidence>
<dbReference type="InterPro" id="IPR000032">
    <property type="entry name" value="HPr-like"/>
</dbReference>
<dbReference type="InterPro" id="IPR035895">
    <property type="entry name" value="HPr-like_sf"/>
</dbReference>
<feature type="domain" description="HPr" evidence="6">
    <location>
        <begin position="1"/>
        <end position="87"/>
    </location>
</feature>
<protein>
    <recommendedName>
        <fullName evidence="3">Phosphocarrier protein HPr</fullName>
    </recommendedName>
</protein>
<comment type="subcellular location">
    <subcellularLocation>
        <location evidence="2">Cytoplasm</location>
    </subcellularLocation>
</comment>
<evidence type="ECO:0000313" key="8">
    <source>
        <dbReference type="Proteomes" id="UP000295008"/>
    </source>
</evidence>
<dbReference type="PROSITE" id="PS00589">
    <property type="entry name" value="PTS_HPR_SER"/>
    <property type="match status" value="1"/>
</dbReference>
<dbReference type="PANTHER" id="PTHR33705">
    <property type="entry name" value="PHOSPHOCARRIER PROTEIN HPR"/>
    <property type="match status" value="1"/>
</dbReference>
<dbReference type="SUPFAM" id="SSF55594">
    <property type="entry name" value="HPr-like"/>
    <property type="match status" value="1"/>
</dbReference>
<dbReference type="PRINTS" id="PR00107">
    <property type="entry name" value="PHOSPHOCPHPR"/>
</dbReference>
<evidence type="ECO:0000313" key="7">
    <source>
        <dbReference type="EMBL" id="TCL65343.1"/>
    </source>
</evidence>
<dbReference type="InterPro" id="IPR001020">
    <property type="entry name" value="PTS_HPr_His_P_site"/>
</dbReference>
<evidence type="ECO:0000256" key="3">
    <source>
        <dbReference type="ARBA" id="ARBA00020422"/>
    </source>
</evidence>
<gene>
    <name evidence="7" type="ORF">EDC14_101791</name>
</gene>
<dbReference type="Gene3D" id="3.30.1340.10">
    <property type="entry name" value="HPr-like"/>
    <property type="match status" value="1"/>
</dbReference>
<dbReference type="RefSeq" id="WP_132015015.1">
    <property type="nucleotide sequence ID" value="NZ_SLUN01000017.1"/>
</dbReference>
<comment type="caution">
    <text evidence="7">The sequence shown here is derived from an EMBL/GenBank/DDBJ whole genome shotgun (WGS) entry which is preliminary data.</text>
</comment>
<proteinExistence type="predicted"/>
<evidence type="ECO:0000256" key="2">
    <source>
        <dbReference type="ARBA" id="ARBA00004496"/>
    </source>
</evidence>
<comment type="function">
    <text evidence="1">General (non sugar-specific) component of the phosphoenolpyruvate-dependent sugar phosphotransferase system (sugar PTS). This major carbohydrate active-transport system catalyzes the phosphorylation of incoming sugar substrates concomitantly with their translocation across the cell membrane. The phosphoryl group from phosphoenolpyruvate (PEP) is transferred to the phosphoryl carrier protein HPr by enzyme I. Phospho-HPr then transfers it to the PTS EIIA domain.</text>
</comment>
<name>A0A4R1RH22_HYDET</name>
<dbReference type="InterPro" id="IPR050399">
    <property type="entry name" value="HPr"/>
</dbReference>
<dbReference type="Proteomes" id="UP000295008">
    <property type="component" value="Unassembled WGS sequence"/>
</dbReference>
<evidence type="ECO:0000259" key="6">
    <source>
        <dbReference type="PROSITE" id="PS51350"/>
    </source>
</evidence>
<dbReference type="PROSITE" id="PS00369">
    <property type="entry name" value="PTS_HPR_HIS"/>
    <property type="match status" value="1"/>
</dbReference>
<organism evidence="7 8">
    <name type="scientific">Hydrogenispora ethanolica</name>
    <dbReference type="NCBI Taxonomy" id="1082276"/>
    <lineage>
        <taxon>Bacteria</taxon>
        <taxon>Bacillati</taxon>
        <taxon>Bacillota</taxon>
        <taxon>Hydrogenispora</taxon>
    </lineage>
</organism>
<dbReference type="Pfam" id="PF00381">
    <property type="entry name" value="PTS-HPr"/>
    <property type="match status" value="1"/>
</dbReference>
<evidence type="ECO:0000256" key="4">
    <source>
        <dbReference type="ARBA" id="ARBA00022490"/>
    </source>
</evidence>
<dbReference type="GO" id="GO:0009401">
    <property type="term" value="P:phosphoenolpyruvate-dependent sugar phosphotransferase system"/>
    <property type="evidence" value="ECO:0007669"/>
    <property type="project" value="UniProtKB-KW"/>
</dbReference>
<keyword evidence="4" id="KW-0963">Cytoplasm</keyword>
<dbReference type="GO" id="GO:0005737">
    <property type="term" value="C:cytoplasm"/>
    <property type="evidence" value="ECO:0007669"/>
    <property type="project" value="UniProtKB-SubCell"/>
</dbReference>
<dbReference type="AlphaFoldDB" id="A0A4R1RH22"/>
<accession>A0A4R1RH22</accession>
<dbReference type="InterPro" id="IPR002114">
    <property type="entry name" value="PTS_HPr_Ser_P_site"/>
</dbReference>
<evidence type="ECO:0000256" key="1">
    <source>
        <dbReference type="ARBA" id="ARBA00003681"/>
    </source>
</evidence>
<dbReference type="OrthoDB" id="9809047at2"/>
<keyword evidence="8" id="KW-1185">Reference proteome</keyword>
<dbReference type="NCBIfam" id="TIGR01003">
    <property type="entry name" value="PTS_HPr_family"/>
    <property type="match status" value="1"/>
</dbReference>
<keyword evidence="5" id="KW-0598">Phosphotransferase system</keyword>
<sequence>MKEVTLTVKSENGMHARPASLLVSQVGKVKSDVVIRKGEQEANLKSLLGLLSLGVCQNDTIVIRVSGGDEAQVMDQIIRSGQEYGLW</sequence>
<reference evidence="7 8" key="1">
    <citation type="submission" date="2019-03" db="EMBL/GenBank/DDBJ databases">
        <title>Genomic Encyclopedia of Type Strains, Phase IV (KMG-IV): sequencing the most valuable type-strain genomes for metagenomic binning, comparative biology and taxonomic classification.</title>
        <authorList>
            <person name="Goeker M."/>
        </authorList>
    </citation>
    <scope>NUCLEOTIDE SEQUENCE [LARGE SCALE GENOMIC DNA]</scope>
    <source>
        <strain evidence="7 8">LX-B</strain>
    </source>
</reference>